<feature type="transmembrane region" description="Helical" evidence="2">
    <location>
        <begin position="59"/>
        <end position="75"/>
    </location>
</feature>
<comment type="caution">
    <text evidence="5">The sequence shown here is derived from an EMBL/GenBank/DDBJ whole genome shotgun (WGS) entry which is preliminary data.</text>
</comment>
<proteinExistence type="predicted"/>
<feature type="transmembrane region" description="Helical" evidence="2">
    <location>
        <begin position="121"/>
        <end position="142"/>
    </location>
</feature>
<keyword evidence="5" id="KW-0012">Acyltransferase</keyword>
<dbReference type="InterPro" id="IPR050879">
    <property type="entry name" value="Acyltransferase_3"/>
</dbReference>
<evidence type="ECO:0000256" key="2">
    <source>
        <dbReference type="SAM" id="Phobius"/>
    </source>
</evidence>
<dbReference type="GO" id="GO:0016020">
    <property type="term" value="C:membrane"/>
    <property type="evidence" value="ECO:0007669"/>
    <property type="project" value="TreeGrafter"/>
</dbReference>
<evidence type="ECO:0000313" key="5">
    <source>
        <dbReference type="EMBL" id="MDA1360390.1"/>
    </source>
</evidence>
<dbReference type="EMBL" id="JAPZVP010000008">
    <property type="protein sequence ID" value="MDA1360390.1"/>
    <property type="molecule type" value="Genomic_DNA"/>
</dbReference>
<feature type="transmembrane region" description="Helical" evidence="2">
    <location>
        <begin position="420"/>
        <end position="444"/>
    </location>
</feature>
<organism evidence="5 6">
    <name type="scientific">Glycomyces luteolus</name>
    <dbReference type="NCBI Taxonomy" id="2670330"/>
    <lineage>
        <taxon>Bacteria</taxon>
        <taxon>Bacillati</taxon>
        <taxon>Actinomycetota</taxon>
        <taxon>Actinomycetes</taxon>
        <taxon>Glycomycetales</taxon>
        <taxon>Glycomycetaceae</taxon>
        <taxon>Glycomyces</taxon>
    </lineage>
</organism>
<gene>
    <name evidence="5" type="ORF">O1R50_12200</name>
</gene>
<dbReference type="RefSeq" id="WP_270110319.1">
    <property type="nucleotide sequence ID" value="NZ_JAPZVP010000008.1"/>
</dbReference>
<accession>A0A9X3PBL8</accession>
<dbReference type="GO" id="GO:0016747">
    <property type="term" value="F:acyltransferase activity, transferring groups other than amino-acyl groups"/>
    <property type="evidence" value="ECO:0007669"/>
    <property type="project" value="InterPro"/>
</dbReference>
<keyword evidence="2" id="KW-0472">Membrane</keyword>
<feature type="domain" description="SGNH" evidence="4">
    <location>
        <begin position="501"/>
        <end position="734"/>
    </location>
</feature>
<dbReference type="AlphaFoldDB" id="A0A9X3PBL8"/>
<dbReference type="InterPro" id="IPR002656">
    <property type="entry name" value="Acyl_transf_3_dom"/>
</dbReference>
<evidence type="ECO:0000256" key="1">
    <source>
        <dbReference type="SAM" id="MobiDB-lite"/>
    </source>
</evidence>
<keyword evidence="5" id="KW-0808">Transferase</keyword>
<dbReference type="PANTHER" id="PTHR23028">
    <property type="entry name" value="ACETYLTRANSFERASE"/>
    <property type="match status" value="1"/>
</dbReference>
<feature type="transmembrane region" description="Helical" evidence="2">
    <location>
        <begin position="81"/>
        <end position="101"/>
    </location>
</feature>
<protein>
    <submittedName>
        <fullName evidence="5">Acyltransferase family protein</fullName>
    </submittedName>
</protein>
<feature type="region of interest" description="Disordered" evidence="1">
    <location>
        <begin position="1"/>
        <end position="53"/>
    </location>
</feature>
<sequence>MRLTNATEPAKTSADAAARISAERDPETVQIQRIGRRDQENNQSPTSARPSHWRPDIEGLRALAVGAVIAAHIGFPYMAGGFVGVDVFFVISGFLITSLLLREIDKTGTVSIAGFYARRAVRLLPAAATVLLATLVASWIWLPRTRLGEIAADAATAALNVINIRLAREGTDYLNAAVDPSPLQHFWSLAVEEQFYIVWPLVLLAIAFLGAKLGKPGRFTTTRHRHRGPGRTAAITAFLVIAAGVSFWMSSNWTQSDPIWSYFGIHTRAWELAVGALIAVAAGGIRAFAPKWAAALASWAGLALITASVFVLDERTVFPGTAALLPVAGTALVIAAGCAPHRFGATVLLGISPAQFVGKISYGLYLWHWPLIMIGPTVWGLDDVRVRHYLVLMGVAFLLTIATFYLIENPIRTRRPLVQVPSRALAMGGGLIATALAASLFMAAQPMPTQENDEAAEITGNDTTVWEQLGESSDVDTVPANLTPALEEAVDDEPTLYDDGCVTERDSTELDEDGCWYGDPDGGKTIVLFGDSHAAQWFPALNQMAEAAGWKLKTLTKANCSVADVVEIDPKLGREYTECEEWKEKAFDLLDELQPDAVLATAYDAKEVVADDPDQAWIDGWVDTVERLQRSADDVYYMAGSPRLPEDPPSCLAENPEHASVCVGDLDESIVEPERREELIEAVDGTGANVVDPVPWLCDIDQGTCPVVVGNLLVYRDTNHLSARFVAELAPQVAAAVPLEAQPAETR</sequence>
<evidence type="ECO:0000259" key="3">
    <source>
        <dbReference type="Pfam" id="PF01757"/>
    </source>
</evidence>
<feature type="transmembrane region" description="Helical" evidence="2">
    <location>
        <begin position="292"/>
        <end position="312"/>
    </location>
</feature>
<feature type="transmembrane region" description="Helical" evidence="2">
    <location>
        <begin position="388"/>
        <end position="408"/>
    </location>
</feature>
<keyword evidence="2" id="KW-1133">Transmembrane helix</keyword>
<feature type="transmembrane region" description="Helical" evidence="2">
    <location>
        <begin position="232"/>
        <end position="249"/>
    </location>
</feature>
<dbReference type="Proteomes" id="UP001146067">
    <property type="component" value="Unassembled WGS sequence"/>
</dbReference>
<keyword evidence="2" id="KW-0812">Transmembrane</keyword>
<feature type="transmembrane region" description="Helical" evidence="2">
    <location>
        <begin position="318"/>
        <end position="339"/>
    </location>
</feature>
<dbReference type="Pfam" id="PF19040">
    <property type="entry name" value="SGNH"/>
    <property type="match status" value="1"/>
</dbReference>
<dbReference type="Pfam" id="PF01757">
    <property type="entry name" value="Acyl_transf_3"/>
    <property type="match status" value="1"/>
</dbReference>
<feature type="transmembrane region" description="Helical" evidence="2">
    <location>
        <begin position="269"/>
        <end position="285"/>
    </location>
</feature>
<feature type="transmembrane region" description="Helical" evidence="2">
    <location>
        <begin position="346"/>
        <end position="368"/>
    </location>
</feature>
<feature type="domain" description="Acyltransferase 3" evidence="3">
    <location>
        <begin position="56"/>
        <end position="403"/>
    </location>
</feature>
<name>A0A9X3PBL8_9ACTN</name>
<evidence type="ECO:0000259" key="4">
    <source>
        <dbReference type="Pfam" id="PF19040"/>
    </source>
</evidence>
<dbReference type="PANTHER" id="PTHR23028:SF53">
    <property type="entry name" value="ACYL_TRANSF_3 DOMAIN-CONTAINING PROTEIN"/>
    <property type="match status" value="1"/>
</dbReference>
<keyword evidence="6" id="KW-1185">Reference proteome</keyword>
<dbReference type="InterPro" id="IPR043968">
    <property type="entry name" value="SGNH"/>
</dbReference>
<evidence type="ECO:0000313" key="6">
    <source>
        <dbReference type="Proteomes" id="UP001146067"/>
    </source>
</evidence>
<reference evidence="5" key="1">
    <citation type="submission" date="2022-12" db="EMBL/GenBank/DDBJ databases">
        <title>Gycomyces niveus sp.nov.,a novel actinomycete isolated from soil in Shouguan.</title>
        <authorList>
            <person name="Yang X."/>
        </authorList>
    </citation>
    <scope>NUCLEOTIDE SEQUENCE</scope>
    <source>
        <strain evidence="5">NEAU-A15</strain>
    </source>
</reference>
<feature type="transmembrane region" description="Helical" evidence="2">
    <location>
        <begin position="194"/>
        <end position="211"/>
    </location>
</feature>
<dbReference type="GO" id="GO:0009103">
    <property type="term" value="P:lipopolysaccharide biosynthetic process"/>
    <property type="evidence" value="ECO:0007669"/>
    <property type="project" value="TreeGrafter"/>
</dbReference>